<organism evidence="1 2">
    <name type="scientific">Candidatus Daviesbacteria bacterium RIFCSPLOWO2_02_FULL_41_8</name>
    <dbReference type="NCBI Taxonomy" id="1797798"/>
    <lineage>
        <taxon>Bacteria</taxon>
        <taxon>Candidatus Daviesiibacteriota</taxon>
    </lineage>
</organism>
<name>A0A1F5NKN2_9BACT</name>
<accession>A0A1F5NKN2</accession>
<sequence length="192" mass="21545">MNVVEGELKSLFGGSVDEAATRIATSWSWHEDRKTIMPGTGQTFIIRTGSVNRFYRLEYAIAYSHDYTMQRWPKSRGPEIAELDTVDVIGYKFHQSVLPFVKVGTYGNAANIQLATFRELDKFGEPIPGEGDEVTIKSAKLSELIGLRHQGRAFITPVDLRGNRALLLATGSRQMSPEELKRIEEDLLSELL</sequence>
<dbReference type="Proteomes" id="UP000176578">
    <property type="component" value="Unassembled WGS sequence"/>
</dbReference>
<gene>
    <name evidence="1" type="ORF">A3J19_01180</name>
</gene>
<evidence type="ECO:0000313" key="2">
    <source>
        <dbReference type="Proteomes" id="UP000176578"/>
    </source>
</evidence>
<dbReference type="EMBL" id="MFDZ01000029">
    <property type="protein sequence ID" value="OGE78072.1"/>
    <property type="molecule type" value="Genomic_DNA"/>
</dbReference>
<comment type="caution">
    <text evidence="1">The sequence shown here is derived from an EMBL/GenBank/DDBJ whole genome shotgun (WGS) entry which is preliminary data.</text>
</comment>
<evidence type="ECO:0000313" key="1">
    <source>
        <dbReference type="EMBL" id="OGE78072.1"/>
    </source>
</evidence>
<reference evidence="1 2" key="1">
    <citation type="journal article" date="2016" name="Nat. Commun.">
        <title>Thousands of microbial genomes shed light on interconnected biogeochemical processes in an aquifer system.</title>
        <authorList>
            <person name="Anantharaman K."/>
            <person name="Brown C.T."/>
            <person name="Hug L.A."/>
            <person name="Sharon I."/>
            <person name="Castelle C.J."/>
            <person name="Probst A.J."/>
            <person name="Thomas B.C."/>
            <person name="Singh A."/>
            <person name="Wilkins M.J."/>
            <person name="Karaoz U."/>
            <person name="Brodie E.L."/>
            <person name="Williams K.H."/>
            <person name="Hubbard S.S."/>
            <person name="Banfield J.F."/>
        </authorList>
    </citation>
    <scope>NUCLEOTIDE SEQUENCE [LARGE SCALE GENOMIC DNA]</scope>
</reference>
<protein>
    <submittedName>
        <fullName evidence="1">Uncharacterized protein</fullName>
    </submittedName>
</protein>
<dbReference type="AlphaFoldDB" id="A0A1F5NKN2"/>
<proteinExistence type="predicted"/>